<name>A0A6N7PF52_9BACT</name>
<dbReference type="Pfam" id="PF01627">
    <property type="entry name" value="Hpt"/>
    <property type="match status" value="1"/>
</dbReference>
<evidence type="ECO:0000256" key="1">
    <source>
        <dbReference type="ARBA" id="ARBA00000085"/>
    </source>
</evidence>
<dbReference type="InterPro" id="IPR036890">
    <property type="entry name" value="HATPase_C_sf"/>
</dbReference>
<keyword evidence="14" id="KW-1185">Reference proteome</keyword>
<evidence type="ECO:0000256" key="5">
    <source>
        <dbReference type="ARBA" id="ARBA00022777"/>
    </source>
</evidence>
<comment type="catalytic activity">
    <reaction evidence="1">
        <text>ATP + protein L-histidine = ADP + protein N-phospho-L-histidine.</text>
        <dbReference type="EC" id="2.7.13.3"/>
    </reaction>
</comment>
<keyword evidence="5" id="KW-0418">Kinase</keyword>
<dbReference type="FunFam" id="3.30.565.10:FF:000016">
    <property type="entry name" value="Chemotaxis protein CheA, putative"/>
    <property type="match status" value="1"/>
</dbReference>
<feature type="modified residue" description="Phosphohistidine" evidence="6">
    <location>
        <position position="54"/>
    </location>
</feature>
<evidence type="ECO:0000313" key="13">
    <source>
        <dbReference type="EMBL" id="MRG90619.1"/>
    </source>
</evidence>
<feature type="region of interest" description="Disordered" evidence="8">
    <location>
        <begin position="249"/>
        <end position="329"/>
    </location>
</feature>
<dbReference type="InterPro" id="IPR008207">
    <property type="entry name" value="Sig_transdc_His_kin_Hpt_dom"/>
</dbReference>
<organism evidence="13 14">
    <name type="scientific">Polyangium spumosum</name>
    <dbReference type="NCBI Taxonomy" id="889282"/>
    <lineage>
        <taxon>Bacteria</taxon>
        <taxon>Pseudomonadati</taxon>
        <taxon>Myxococcota</taxon>
        <taxon>Polyangia</taxon>
        <taxon>Polyangiales</taxon>
        <taxon>Polyangiaceae</taxon>
        <taxon>Polyangium</taxon>
    </lineage>
</organism>
<dbReference type="SMART" id="SM00448">
    <property type="entry name" value="REC"/>
    <property type="match status" value="1"/>
</dbReference>
<keyword evidence="3 7" id="KW-0597">Phosphoprotein</keyword>
<dbReference type="SUPFAM" id="SSF47226">
    <property type="entry name" value="Histidine-containing phosphotransfer domain, HPT domain"/>
    <property type="match status" value="1"/>
</dbReference>
<dbReference type="InterPro" id="IPR011006">
    <property type="entry name" value="CheY-like_superfamily"/>
</dbReference>
<dbReference type="Pfam" id="PF00072">
    <property type="entry name" value="Response_reg"/>
    <property type="match status" value="1"/>
</dbReference>
<feature type="domain" description="Response regulatory" evidence="10">
    <location>
        <begin position="790"/>
        <end position="906"/>
    </location>
</feature>
<dbReference type="Proteomes" id="UP000440224">
    <property type="component" value="Unassembled WGS sequence"/>
</dbReference>
<feature type="compositionally biased region" description="Low complexity" evidence="8">
    <location>
        <begin position="263"/>
        <end position="305"/>
    </location>
</feature>
<dbReference type="RefSeq" id="WP_153817512.1">
    <property type="nucleotide sequence ID" value="NZ_WJIE01000001.1"/>
</dbReference>
<dbReference type="PANTHER" id="PTHR43395:SF1">
    <property type="entry name" value="CHEMOTAXIS PROTEIN CHEA"/>
    <property type="match status" value="1"/>
</dbReference>
<dbReference type="PANTHER" id="PTHR43395">
    <property type="entry name" value="SENSOR HISTIDINE KINASE CHEA"/>
    <property type="match status" value="1"/>
</dbReference>
<dbReference type="PROSITE" id="PS50109">
    <property type="entry name" value="HIS_KIN"/>
    <property type="match status" value="1"/>
</dbReference>
<dbReference type="InterPro" id="IPR001789">
    <property type="entry name" value="Sig_transdc_resp-reg_receiver"/>
</dbReference>
<evidence type="ECO:0000256" key="2">
    <source>
        <dbReference type="ARBA" id="ARBA00012438"/>
    </source>
</evidence>
<evidence type="ECO:0000256" key="3">
    <source>
        <dbReference type="ARBA" id="ARBA00022553"/>
    </source>
</evidence>
<gene>
    <name evidence="13" type="ORF">GF068_01575</name>
</gene>
<feature type="compositionally biased region" description="Polar residues" evidence="8">
    <location>
        <begin position="161"/>
        <end position="170"/>
    </location>
</feature>
<dbReference type="EMBL" id="WJIE01000001">
    <property type="protein sequence ID" value="MRG90619.1"/>
    <property type="molecule type" value="Genomic_DNA"/>
</dbReference>
<evidence type="ECO:0000313" key="14">
    <source>
        <dbReference type="Proteomes" id="UP000440224"/>
    </source>
</evidence>
<proteinExistence type="predicted"/>
<evidence type="ECO:0000259" key="9">
    <source>
        <dbReference type="PROSITE" id="PS50109"/>
    </source>
</evidence>
<comment type="caution">
    <text evidence="13">The sequence shown here is derived from an EMBL/GenBank/DDBJ whole genome shotgun (WGS) entry which is preliminary data.</text>
</comment>
<dbReference type="OrthoDB" id="9803176at2"/>
<dbReference type="GO" id="GO:0005737">
    <property type="term" value="C:cytoplasm"/>
    <property type="evidence" value="ECO:0007669"/>
    <property type="project" value="InterPro"/>
</dbReference>
<dbReference type="Gene3D" id="3.40.50.2300">
    <property type="match status" value="1"/>
</dbReference>
<protein>
    <recommendedName>
        <fullName evidence="2">histidine kinase</fullName>
        <ecNumber evidence="2">2.7.13.3</ecNumber>
    </recommendedName>
</protein>
<dbReference type="EC" id="2.7.13.3" evidence="2"/>
<dbReference type="Gene3D" id="1.20.120.160">
    <property type="entry name" value="HPT domain"/>
    <property type="match status" value="1"/>
</dbReference>
<dbReference type="SMART" id="SM00260">
    <property type="entry name" value="CheW"/>
    <property type="match status" value="1"/>
</dbReference>
<feature type="domain" description="CheW-like" evidence="11">
    <location>
        <begin position="635"/>
        <end position="770"/>
    </location>
</feature>
<evidence type="ECO:0000259" key="11">
    <source>
        <dbReference type="PROSITE" id="PS50851"/>
    </source>
</evidence>
<dbReference type="PROSITE" id="PS50894">
    <property type="entry name" value="HPT"/>
    <property type="match status" value="1"/>
</dbReference>
<dbReference type="InterPro" id="IPR003594">
    <property type="entry name" value="HATPase_dom"/>
</dbReference>
<dbReference type="InterPro" id="IPR004105">
    <property type="entry name" value="CheA-like_dim"/>
</dbReference>
<evidence type="ECO:0000256" key="6">
    <source>
        <dbReference type="PROSITE-ProRule" id="PRU00110"/>
    </source>
</evidence>
<dbReference type="InterPro" id="IPR036641">
    <property type="entry name" value="HPT_dom_sf"/>
</dbReference>
<dbReference type="SUPFAM" id="SSF55874">
    <property type="entry name" value="ATPase domain of HSP90 chaperone/DNA topoisomerase II/histidine kinase"/>
    <property type="match status" value="1"/>
</dbReference>
<dbReference type="Gene3D" id="2.30.30.40">
    <property type="entry name" value="SH3 Domains"/>
    <property type="match status" value="1"/>
</dbReference>
<dbReference type="SUPFAM" id="SSF52172">
    <property type="entry name" value="CheY-like"/>
    <property type="match status" value="1"/>
</dbReference>
<feature type="modified residue" description="4-aspartylphosphate" evidence="7">
    <location>
        <position position="839"/>
    </location>
</feature>
<dbReference type="GO" id="GO:0006935">
    <property type="term" value="P:chemotaxis"/>
    <property type="evidence" value="ECO:0007669"/>
    <property type="project" value="InterPro"/>
</dbReference>
<feature type="domain" description="HPt" evidence="12">
    <location>
        <begin position="4"/>
        <end position="111"/>
    </location>
</feature>
<feature type="compositionally biased region" description="Polar residues" evidence="8">
    <location>
        <begin position="309"/>
        <end position="322"/>
    </location>
</feature>
<evidence type="ECO:0000259" key="12">
    <source>
        <dbReference type="PROSITE" id="PS50894"/>
    </source>
</evidence>
<dbReference type="SUPFAM" id="SSF50341">
    <property type="entry name" value="CheW-like"/>
    <property type="match status" value="1"/>
</dbReference>
<dbReference type="CDD" id="cd00088">
    <property type="entry name" value="HPT"/>
    <property type="match status" value="1"/>
</dbReference>
<dbReference type="InterPro" id="IPR002545">
    <property type="entry name" value="CheW-lke_dom"/>
</dbReference>
<sequence length="910" mass="97052">MALDDAAFEALCETLRNEAVEQVERIGTALLLVERGAEGSAREQLIDEAFRQAHNMKGAASSLGFGHTARLAHAIESVLASLRAMDHERAPEVFDTLNAGLSTVHHALRVDPSPDADPVIMEAIEGLEAVLSISKPSPGLPLPAPPPPPVVRPADGITVATRSRSPQSILRQHRMAEGSAPSRNVSAGYSEPKTKHSEPPPHPQASVPLAPPHYADTPLPAGFAPPPAGFSPPAAVPYGAPTGYVARGEMPLQGGLTPPPAPAFTSGPSGSAPGTSSGSAPGTSAGAPGTSAGVAVSAARSMAGGERSPSPTGQLPRIQSATPLRASSEETLRVSMKKLSALMAQVGELLAARVRTDQRLAELRAVLSAEEERLKAQTAIRAMVRDEAPAKLEGWSERLVEVQNEDLEHERLLVRRLREIVRAFEADALQSTILSGQLQEDIRRIQTFPLASVLEPLPRAVRNMARESGKMVDLVITGAELELDKKVLEELRDPLYHLLRNAIDHGCEHPSVRSAAGKPSRGTIRIRAEHRGDVVTITVSDDGPGVDIAGVRRAAIASGLASQLEAAEMPEHRVLELLFAPGLTTRSEVGELSGRGVGLDAVRTNIERLHGTVTVESRQGVGTSFVIVLPLTIYVVHSLLLRVGEEQFAMPISSIQRILRISASDVLEVERTHAIVVDGRPIALVPLATLLGLPVELPPPPERIPVLVIGIGETRCALAVREIVSDQTVLAKNLEPPLVRVRNIAGATILGDGRVVLMLNPIDLLRSASGRDADRFRALLPRVENRPKPRLLLVDDSFTTRALERSVLEVAGFDVVAVADGNEALSALELETFDIVVSDVSMPEMSGLDLCANIRQNERLRRLPVVLVTSLGSDDDRRAGLAVGADAYIVKSEFDHEVFVKTVNELVGRA</sequence>
<feature type="region of interest" description="Disordered" evidence="8">
    <location>
        <begin position="161"/>
        <end position="226"/>
    </location>
</feature>
<evidence type="ECO:0000256" key="8">
    <source>
        <dbReference type="SAM" id="MobiDB-lite"/>
    </source>
</evidence>
<dbReference type="InterPro" id="IPR004358">
    <property type="entry name" value="Sig_transdc_His_kin-like_C"/>
</dbReference>
<dbReference type="InterPro" id="IPR051315">
    <property type="entry name" value="Bact_Chemotaxis_CheA"/>
</dbReference>
<accession>A0A6N7PF52</accession>
<dbReference type="SMART" id="SM00073">
    <property type="entry name" value="HPT"/>
    <property type="match status" value="1"/>
</dbReference>
<keyword evidence="4" id="KW-0808">Transferase</keyword>
<dbReference type="InterPro" id="IPR005467">
    <property type="entry name" value="His_kinase_dom"/>
</dbReference>
<dbReference type="InterPro" id="IPR036061">
    <property type="entry name" value="CheW-like_dom_sf"/>
</dbReference>
<dbReference type="PROSITE" id="PS50851">
    <property type="entry name" value="CHEW"/>
    <property type="match status" value="1"/>
</dbReference>
<dbReference type="PRINTS" id="PR00344">
    <property type="entry name" value="BCTRLSENSOR"/>
</dbReference>
<dbReference type="Pfam" id="PF02895">
    <property type="entry name" value="H-kinase_dim"/>
    <property type="match status" value="1"/>
</dbReference>
<dbReference type="PROSITE" id="PS50110">
    <property type="entry name" value="RESPONSE_REGULATORY"/>
    <property type="match status" value="1"/>
</dbReference>
<dbReference type="SMART" id="SM00387">
    <property type="entry name" value="HATPase_c"/>
    <property type="match status" value="1"/>
</dbReference>
<dbReference type="GO" id="GO:0000155">
    <property type="term" value="F:phosphorelay sensor kinase activity"/>
    <property type="evidence" value="ECO:0007669"/>
    <property type="project" value="InterPro"/>
</dbReference>
<dbReference type="Gene3D" id="3.30.565.10">
    <property type="entry name" value="Histidine kinase-like ATPase, C-terminal domain"/>
    <property type="match status" value="1"/>
</dbReference>
<dbReference type="SMART" id="SM01231">
    <property type="entry name" value="H-kinase_dim"/>
    <property type="match status" value="1"/>
</dbReference>
<evidence type="ECO:0000259" key="10">
    <source>
        <dbReference type="PROSITE" id="PS50110"/>
    </source>
</evidence>
<dbReference type="Pfam" id="PF01584">
    <property type="entry name" value="CheW"/>
    <property type="match status" value="1"/>
</dbReference>
<dbReference type="Pfam" id="PF02518">
    <property type="entry name" value="HATPase_c"/>
    <property type="match status" value="1"/>
</dbReference>
<feature type="domain" description="Histidine kinase" evidence="9">
    <location>
        <begin position="414"/>
        <end position="633"/>
    </location>
</feature>
<evidence type="ECO:0000256" key="4">
    <source>
        <dbReference type="ARBA" id="ARBA00022679"/>
    </source>
</evidence>
<reference evidence="13 14" key="1">
    <citation type="submission" date="2019-10" db="EMBL/GenBank/DDBJ databases">
        <title>A soil myxobacterium in the family Polyangiaceae.</title>
        <authorList>
            <person name="Li Y."/>
            <person name="Wang J."/>
        </authorList>
    </citation>
    <scope>NUCLEOTIDE SEQUENCE [LARGE SCALE GENOMIC DNA]</scope>
    <source>
        <strain evidence="13 14">DSM 14734</strain>
    </source>
</reference>
<dbReference type="AlphaFoldDB" id="A0A6N7PF52"/>
<evidence type="ECO:0000256" key="7">
    <source>
        <dbReference type="PROSITE-ProRule" id="PRU00169"/>
    </source>
</evidence>